<dbReference type="GO" id="GO:0006334">
    <property type="term" value="P:nucleosome assembly"/>
    <property type="evidence" value="ECO:0007669"/>
    <property type="project" value="TreeGrafter"/>
</dbReference>
<evidence type="ECO:0000256" key="4">
    <source>
        <dbReference type="ARBA" id="ARBA00022737"/>
    </source>
</evidence>
<evidence type="ECO:0000313" key="12">
    <source>
        <dbReference type="EMBL" id="CAI9715794.1"/>
    </source>
</evidence>
<evidence type="ECO:0000256" key="10">
    <source>
        <dbReference type="SAM" id="MobiDB-lite"/>
    </source>
</evidence>
<gene>
    <name evidence="12" type="ORF">OCTVUL_1B017748</name>
</gene>
<reference evidence="12" key="1">
    <citation type="submission" date="2023-08" db="EMBL/GenBank/DDBJ databases">
        <authorList>
            <person name="Alioto T."/>
            <person name="Alioto T."/>
            <person name="Gomez Garrido J."/>
        </authorList>
    </citation>
    <scope>NUCLEOTIDE SEQUENCE</scope>
</reference>
<keyword evidence="5" id="KW-0227">DNA damage</keyword>
<protein>
    <submittedName>
        <fullName evidence="12">Chromatin assembly factor 1 subunit B-like</fullName>
    </submittedName>
</protein>
<sequence>MVKDCGKFFAPNQFHVQSLYLRATRKLVTVLKEKMKVVTPEISWHERDPVYSVDFQPGNHAIQRLATAGVDKFVRIWQVKVDNSSKAAIEFLSNLKRHTKSVNVVRFSPDGELMASGGDDAFVILWKMGDTLSANVGNIFQEEEEDNKETWLLHKVLRGHLEDIYDLCWSADSRFIVTGSVDNSAIIWDITKDQKVCIFKEHKSFVQGVSWDPLNEFIATMSTDRSCRVFSVAKQCLVHDIYKMNSLSQSNDSDAKCKSSRIFHDDTMRSFFRRLTFSPDGELLIMPAGCVELETKVINATFICSRYKLNKPAVYLPTGSKVTIAVRCSPIYYKLRKIPHQDLGTTVIEECNLKEWEKYQTTFCLPYRMVFAVATEDSVLIYDTQQSSPFALVKNIHYHQLSDLTWSSDGNILVVSSTDGFCSIVTFEKGEIGEPYIPVTHVCSSSSSSPLVNGRDTAGDTTEAKDQQDTSHNTTPVTPASTDSSSPMEVDEKQTDALHNEDACHLNNGFSSPKSVPSTEKLKTKNQSLIAPSEIDTSSTDFSLILETSCDASYKTNTTNSTALAKSKTNGSSTTDVSIKPSSNVTSRSPNTKVTPNRENGKLKKQEETTLMSLGSPSNFISSQSNSSSSATDSSPAVSKLPNFIGSPNQVEKPKRRIQFTTLSLLNPK</sequence>
<dbReference type="InterPro" id="IPR001632">
    <property type="entry name" value="WD40_G-protein_beta-like"/>
</dbReference>
<evidence type="ECO:0000256" key="1">
    <source>
        <dbReference type="ARBA" id="ARBA00004123"/>
    </source>
</evidence>
<keyword evidence="8" id="KW-0539">Nucleus</keyword>
<dbReference type="InterPro" id="IPR036322">
    <property type="entry name" value="WD40_repeat_dom_sf"/>
</dbReference>
<evidence type="ECO:0000256" key="9">
    <source>
        <dbReference type="PROSITE-ProRule" id="PRU00221"/>
    </source>
</evidence>
<dbReference type="PROSITE" id="PS50082">
    <property type="entry name" value="WD_REPEATS_2"/>
    <property type="match status" value="3"/>
</dbReference>
<evidence type="ECO:0000259" key="11">
    <source>
        <dbReference type="Pfam" id="PF24105"/>
    </source>
</evidence>
<accession>A0AA36AGP5</accession>
<keyword evidence="4" id="KW-0677">Repeat</keyword>
<dbReference type="InterPro" id="IPR045145">
    <property type="entry name" value="PTHR15271"/>
</dbReference>
<dbReference type="PROSITE" id="PS00678">
    <property type="entry name" value="WD_REPEATS_1"/>
    <property type="match status" value="1"/>
</dbReference>
<evidence type="ECO:0000256" key="7">
    <source>
        <dbReference type="ARBA" id="ARBA00023204"/>
    </source>
</evidence>
<dbReference type="InterPro" id="IPR019775">
    <property type="entry name" value="WD40_repeat_CS"/>
</dbReference>
<feature type="region of interest" description="Disordered" evidence="10">
    <location>
        <begin position="443"/>
        <end position="526"/>
    </location>
</feature>
<feature type="compositionally biased region" description="Polar residues" evidence="10">
    <location>
        <begin position="659"/>
        <end position="669"/>
    </location>
</feature>
<organism evidence="12 13">
    <name type="scientific">Octopus vulgaris</name>
    <name type="common">Common octopus</name>
    <dbReference type="NCBI Taxonomy" id="6645"/>
    <lineage>
        <taxon>Eukaryota</taxon>
        <taxon>Metazoa</taxon>
        <taxon>Spiralia</taxon>
        <taxon>Lophotrochozoa</taxon>
        <taxon>Mollusca</taxon>
        <taxon>Cephalopoda</taxon>
        <taxon>Coleoidea</taxon>
        <taxon>Octopodiformes</taxon>
        <taxon>Octopoda</taxon>
        <taxon>Incirrata</taxon>
        <taxon>Octopodidae</taxon>
        <taxon>Octopus</taxon>
    </lineage>
</organism>
<dbReference type="Pfam" id="PF24105">
    <property type="entry name" value="Beta-prop_CAF1B_HIR1"/>
    <property type="match status" value="1"/>
</dbReference>
<keyword evidence="3 9" id="KW-0853">WD repeat</keyword>
<evidence type="ECO:0000256" key="5">
    <source>
        <dbReference type="ARBA" id="ARBA00022763"/>
    </source>
</evidence>
<dbReference type="SUPFAM" id="SSF50978">
    <property type="entry name" value="WD40 repeat-like"/>
    <property type="match status" value="1"/>
</dbReference>
<feature type="repeat" description="WD" evidence="9">
    <location>
        <begin position="199"/>
        <end position="232"/>
    </location>
</feature>
<keyword evidence="13" id="KW-1185">Reference proteome</keyword>
<feature type="compositionally biased region" description="Low complexity" evidence="10">
    <location>
        <begin position="616"/>
        <end position="639"/>
    </location>
</feature>
<dbReference type="GO" id="GO:0006281">
    <property type="term" value="P:DNA repair"/>
    <property type="evidence" value="ECO:0007669"/>
    <property type="project" value="UniProtKB-KW"/>
</dbReference>
<feature type="repeat" description="WD" evidence="9">
    <location>
        <begin position="157"/>
        <end position="198"/>
    </location>
</feature>
<dbReference type="GO" id="GO:0033186">
    <property type="term" value="C:CAF-1 complex"/>
    <property type="evidence" value="ECO:0007669"/>
    <property type="project" value="TreeGrafter"/>
</dbReference>
<feature type="compositionally biased region" description="Basic and acidic residues" evidence="10">
    <location>
        <begin position="490"/>
        <end position="504"/>
    </location>
</feature>
<evidence type="ECO:0000313" key="13">
    <source>
        <dbReference type="Proteomes" id="UP001162480"/>
    </source>
</evidence>
<feature type="compositionally biased region" description="Polar residues" evidence="10">
    <location>
        <begin position="508"/>
        <end position="518"/>
    </location>
</feature>
<dbReference type="SMART" id="SM00320">
    <property type="entry name" value="WD40"/>
    <property type="match status" value="5"/>
</dbReference>
<dbReference type="GO" id="GO:0005634">
    <property type="term" value="C:nucleus"/>
    <property type="evidence" value="ECO:0007669"/>
    <property type="project" value="UniProtKB-SubCell"/>
</dbReference>
<keyword evidence="7" id="KW-0234">DNA repair</keyword>
<feature type="repeat" description="WD" evidence="9">
    <location>
        <begin position="95"/>
        <end position="128"/>
    </location>
</feature>
<dbReference type="EMBL" id="OX597814">
    <property type="protein sequence ID" value="CAI9715794.1"/>
    <property type="molecule type" value="Genomic_DNA"/>
</dbReference>
<dbReference type="Gene3D" id="2.130.10.10">
    <property type="entry name" value="YVTN repeat-like/Quinoprotein amine dehydrogenase"/>
    <property type="match status" value="2"/>
</dbReference>
<comment type="subcellular location">
    <subcellularLocation>
        <location evidence="1">Nucleus</location>
    </subcellularLocation>
</comment>
<evidence type="ECO:0000256" key="2">
    <source>
        <dbReference type="ARBA" id="ARBA00007306"/>
    </source>
</evidence>
<feature type="compositionally biased region" description="Polar residues" evidence="10">
    <location>
        <begin position="470"/>
        <end position="487"/>
    </location>
</feature>
<feature type="region of interest" description="Disordered" evidence="10">
    <location>
        <begin position="564"/>
        <end position="669"/>
    </location>
</feature>
<evidence type="ECO:0000256" key="3">
    <source>
        <dbReference type="ARBA" id="ARBA00022574"/>
    </source>
</evidence>
<dbReference type="PANTHER" id="PTHR15271">
    <property type="entry name" value="CHROMATIN ASSEMBLY FACTOR 1 SUBUNIT B"/>
    <property type="match status" value="1"/>
</dbReference>
<name>A0AA36AGP5_OCTVU</name>
<dbReference type="InterPro" id="IPR055410">
    <property type="entry name" value="Beta-prop_CAF1B_HIR1"/>
</dbReference>
<proteinExistence type="inferred from homology"/>
<feature type="compositionally biased region" description="Basic and acidic residues" evidence="10">
    <location>
        <begin position="599"/>
        <end position="608"/>
    </location>
</feature>
<dbReference type="GO" id="GO:0006335">
    <property type="term" value="P:DNA replication-dependent chromatin assembly"/>
    <property type="evidence" value="ECO:0007669"/>
    <property type="project" value="InterPro"/>
</dbReference>
<dbReference type="PROSITE" id="PS50294">
    <property type="entry name" value="WD_REPEATS_REGION"/>
    <property type="match status" value="2"/>
</dbReference>
<dbReference type="Proteomes" id="UP001162480">
    <property type="component" value="Chromosome 1"/>
</dbReference>
<comment type="similarity">
    <text evidence="2">Belongs to the WD repeat HIR1 family.</text>
</comment>
<dbReference type="InterPro" id="IPR015943">
    <property type="entry name" value="WD40/YVTN_repeat-like_dom_sf"/>
</dbReference>
<feature type="compositionally biased region" description="Polar residues" evidence="10">
    <location>
        <begin position="564"/>
        <end position="598"/>
    </location>
</feature>
<feature type="domain" description="CAF1B/HIR1 beta-propeller" evidence="11">
    <location>
        <begin position="35"/>
        <end position="432"/>
    </location>
</feature>
<evidence type="ECO:0000256" key="6">
    <source>
        <dbReference type="ARBA" id="ARBA00022853"/>
    </source>
</evidence>
<dbReference type="AlphaFoldDB" id="A0AA36AGP5"/>
<keyword evidence="6" id="KW-0156">Chromatin regulator</keyword>
<dbReference type="FunFam" id="2.130.10.10:FF:000852">
    <property type="entry name" value="Chromatin assembly factor 1 subunit B"/>
    <property type="match status" value="1"/>
</dbReference>
<evidence type="ECO:0000256" key="8">
    <source>
        <dbReference type="ARBA" id="ARBA00023242"/>
    </source>
</evidence>
<dbReference type="PANTHER" id="PTHR15271:SF4">
    <property type="entry name" value="CHROMATIN ASSEMBLY FACTOR 1 SUBUNIT B"/>
    <property type="match status" value="1"/>
</dbReference>
<dbReference type="InterPro" id="IPR001680">
    <property type="entry name" value="WD40_rpt"/>
</dbReference>
<dbReference type="PRINTS" id="PR00319">
    <property type="entry name" value="GPROTEINB"/>
</dbReference>